<gene>
    <name evidence="9" type="ORF">H8E19_13415</name>
</gene>
<dbReference type="InterPro" id="IPR013221">
    <property type="entry name" value="Mur_ligase_cen"/>
</dbReference>
<dbReference type="GO" id="GO:0071555">
    <property type="term" value="P:cell wall organization"/>
    <property type="evidence" value="ECO:0007669"/>
    <property type="project" value="UniProtKB-KW"/>
</dbReference>
<dbReference type="SUPFAM" id="SSF53623">
    <property type="entry name" value="MurD-like peptide ligases, catalytic domain"/>
    <property type="match status" value="1"/>
</dbReference>
<dbReference type="Gene3D" id="3.90.190.20">
    <property type="entry name" value="Mur ligase, C-terminal domain"/>
    <property type="match status" value="1"/>
</dbReference>
<keyword evidence="1 9" id="KW-0436">Ligase</keyword>
<evidence type="ECO:0000256" key="2">
    <source>
        <dbReference type="ARBA" id="ARBA00022618"/>
    </source>
</evidence>
<keyword evidence="6" id="KW-0133">Cell shape</keyword>
<reference evidence="9 10" key="1">
    <citation type="submission" date="2020-08" db="EMBL/GenBank/DDBJ databases">
        <title>Bridging the membrane lipid divide: bacteria of the FCB group superphylum have the potential to synthesize archaeal ether lipids.</title>
        <authorList>
            <person name="Villanueva L."/>
            <person name="Von Meijenfeldt F.A.B."/>
            <person name="Westbye A.B."/>
            <person name="Yadav S."/>
            <person name="Hopmans E.C."/>
            <person name="Dutilh B.E."/>
            <person name="Sinninghe Damste J.S."/>
        </authorList>
    </citation>
    <scope>NUCLEOTIDE SEQUENCE [LARGE SCALE GENOMIC DNA]</scope>
    <source>
        <strain evidence="9">NIOZ-UU27</strain>
    </source>
</reference>
<keyword evidence="3" id="KW-0547">Nucleotide-binding</keyword>
<evidence type="ECO:0000313" key="9">
    <source>
        <dbReference type="EMBL" id="MBC8178399.1"/>
    </source>
</evidence>
<comment type="subcellular location">
    <subcellularLocation>
        <location evidence="6">Cytoplasm</location>
    </subcellularLocation>
</comment>
<feature type="domain" description="Mur ligase central" evidence="8">
    <location>
        <begin position="14"/>
        <end position="200"/>
    </location>
</feature>
<protein>
    <recommendedName>
        <fullName evidence="6">UDP-N-acetylmuramoyl-tripeptide--D-alanyl-D-alanine ligase</fullName>
        <ecNumber evidence="6">6.3.2.10</ecNumber>
    </recommendedName>
</protein>
<feature type="non-terminal residue" evidence="9">
    <location>
        <position position="1"/>
    </location>
</feature>
<accession>A0A8J6N275</accession>
<dbReference type="EMBL" id="JACNJD010000278">
    <property type="protein sequence ID" value="MBC8178399.1"/>
    <property type="molecule type" value="Genomic_DNA"/>
</dbReference>
<name>A0A8J6N275_9DELT</name>
<organism evidence="9 10">
    <name type="scientific">Candidatus Desulfacyla euxinica</name>
    <dbReference type="NCBI Taxonomy" id="2841693"/>
    <lineage>
        <taxon>Bacteria</taxon>
        <taxon>Deltaproteobacteria</taxon>
        <taxon>Candidatus Desulfacyla</taxon>
    </lineage>
</organism>
<dbReference type="GO" id="GO:0005524">
    <property type="term" value="F:ATP binding"/>
    <property type="evidence" value="ECO:0007669"/>
    <property type="project" value="UniProtKB-KW"/>
</dbReference>
<dbReference type="GO" id="GO:0047480">
    <property type="term" value="F:UDP-N-acetylmuramoyl-tripeptide-D-alanyl-D-alanine ligase activity"/>
    <property type="evidence" value="ECO:0007669"/>
    <property type="project" value="UniProtKB-EC"/>
</dbReference>
<dbReference type="GO" id="GO:0009252">
    <property type="term" value="P:peptidoglycan biosynthetic process"/>
    <property type="evidence" value="ECO:0007669"/>
    <property type="project" value="UniProtKB-UniPathway"/>
</dbReference>
<dbReference type="InterPro" id="IPR036565">
    <property type="entry name" value="Mur-like_cat_sf"/>
</dbReference>
<comment type="catalytic activity">
    <reaction evidence="6">
        <text>D-alanyl-D-alanine + UDP-N-acetyl-alpha-D-muramoyl-L-alanyl-gamma-D-glutamyl-meso-2,6-diaminopimelate + ATP = UDP-N-acetyl-alpha-D-muramoyl-L-alanyl-gamma-D-glutamyl-meso-2,6-diaminopimeloyl-D-alanyl-D-alanine + ADP + phosphate + H(+)</text>
        <dbReference type="Rhea" id="RHEA:28374"/>
        <dbReference type="ChEBI" id="CHEBI:15378"/>
        <dbReference type="ChEBI" id="CHEBI:30616"/>
        <dbReference type="ChEBI" id="CHEBI:43474"/>
        <dbReference type="ChEBI" id="CHEBI:57822"/>
        <dbReference type="ChEBI" id="CHEBI:61386"/>
        <dbReference type="ChEBI" id="CHEBI:83905"/>
        <dbReference type="ChEBI" id="CHEBI:456216"/>
        <dbReference type="EC" id="6.3.2.10"/>
    </reaction>
</comment>
<sequence>AWWRRRYDLKVVAITGSSGKTTTKEMAAAILKIGNVTLKNQGNFNNLIGLPLSLLKLEEGYKKAVLEMGMNRPGEISRLTEIADPDVGVILNVGMAHIEGLSDLDGVAKAKTELIKKISSEGLMILNGDDERLMKRASIFQKQKMTFGLGQGNDVRAADIKNDGAKGIRFNLIYGDSCWPIQIKVPGIHNLQNALAAAAVGFSLNEPPENISKGLGEFSGIKGRFQIASIADGIILVDDTYNSNPTSLCAALNAVISMVSGSGRLIVGLGEMMELGDTAINAHREAGQKVAEAGASSFFAMGEHAQEMINSAQIAGIPADCLKVMETHDEMVKEIAGIMREGDLIFLKGSRKMGLEKVVEGLRSRVHRA</sequence>
<dbReference type="InterPro" id="IPR005863">
    <property type="entry name" value="UDP-N-AcMur_synth"/>
</dbReference>
<dbReference type="Proteomes" id="UP000650524">
    <property type="component" value="Unassembled WGS sequence"/>
</dbReference>
<comment type="function">
    <text evidence="6">Involved in cell wall formation. Catalyzes the final step in the synthesis of UDP-N-acetylmuramoyl-pentapeptide, the precursor of murein.</text>
</comment>
<dbReference type="Pfam" id="PF08245">
    <property type="entry name" value="Mur_ligase_M"/>
    <property type="match status" value="1"/>
</dbReference>
<dbReference type="NCBIfam" id="TIGR01143">
    <property type="entry name" value="murF"/>
    <property type="match status" value="1"/>
</dbReference>
<dbReference type="Gene3D" id="3.40.1190.10">
    <property type="entry name" value="Mur-like, catalytic domain"/>
    <property type="match status" value="1"/>
</dbReference>
<keyword evidence="6" id="KW-0573">Peptidoglycan synthesis</keyword>
<keyword evidence="5 6" id="KW-0131">Cell cycle</keyword>
<evidence type="ECO:0000256" key="6">
    <source>
        <dbReference type="RuleBase" id="RU004136"/>
    </source>
</evidence>
<dbReference type="InterPro" id="IPR036615">
    <property type="entry name" value="Mur_ligase_C_dom_sf"/>
</dbReference>
<dbReference type="Pfam" id="PF02875">
    <property type="entry name" value="Mur_ligase_C"/>
    <property type="match status" value="1"/>
</dbReference>
<evidence type="ECO:0000259" key="7">
    <source>
        <dbReference type="Pfam" id="PF02875"/>
    </source>
</evidence>
<dbReference type="InterPro" id="IPR004101">
    <property type="entry name" value="Mur_ligase_C"/>
</dbReference>
<dbReference type="PANTHER" id="PTHR43024">
    <property type="entry name" value="UDP-N-ACETYLMURAMOYL-TRIPEPTIDE--D-ALANYL-D-ALANINE LIGASE"/>
    <property type="match status" value="1"/>
</dbReference>
<dbReference type="SUPFAM" id="SSF53244">
    <property type="entry name" value="MurD-like peptide ligases, peptide-binding domain"/>
    <property type="match status" value="1"/>
</dbReference>
<keyword evidence="6" id="KW-0961">Cell wall biogenesis/degradation</keyword>
<dbReference type="GO" id="GO:0008360">
    <property type="term" value="P:regulation of cell shape"/>
    <property type="evidence" value="ECO:0007669"/>
    <property type="project" value="UniProtKB-KW"/>
</dbReference>
<dbReference type="AlphaFoldDB" id="A0A8J6N275"/>
<evidence type="ECO:0000256" key="5">
    <source>
        <dbReference type="ARBA" id="ARBA00023306"/>
    </source>
</evidence>
<evidence type="ECO:0000259" key="8">
    <source>
        <dbReference type="Pfam" id="PF08245"/>
    </source>
</evidence>
<comment type="caution">
    <text evidence="9">The sequence shown here is derived from an EMBL/GenBank/DDBJ whole genome shotgun (WGS) entry which is preliminary data.</text>
</comment>
<dbReference type="GO" id="GO:0005737">
    <property type="term" value="C:cytoplasm"/>
    <property type="evidence" value="ECO:0007669"/>
    <property type="project" value="UniProtKB-SubCell"/>
</dbReference>
<evidence type="ECO:0000256" key="1">
    <source>
        <dbReference type="ARBA" id="ARBA00022598"/>
    </source>
</evidence>
<feature type="domain" description="Mur ligase C-terminal" evidence="7">
    <location>
        <begin position="223"/>
        <end position="351"/>
    </location>
</feature>
<dbReference type="PANTHER" id="PTHR43024:SF1">
    <property type="entry name" value="UDP-N-ACETYLMURAMOYL-TRIPEPTIDE--D-ALANYL-D-ALANINE LIGASE"/>
    <property type="match status" value="1"/>
</dbReference>
<keyword evidence="2 6" id="KW-0132">Cell division</keyword>
<comment type="pathway">
    <text evidence="6">Cell wall biogenesis; peptidoglycan biosynthesis.</text>
</comment>
<evidence type="ECO:0000313" key="10">
    <source>
        <dbReference type="Proteomes" id="UP000650524"/>
    </source>
</evidence>
<dbReference type="EC" id="6.3.2.10" evidence="6"/>
<evidence type="ECO:0000256" key="3">
    <source>
        <dbReference type="ARBA" id="ARBA00022741"/>
    </source>
</evidence>
<keyword evidence="4" id="KW-0067">ATP-binding</keyword>
<dbReference type="UniPathway" id="UPA00219"/>
<proteinExistence type="predicted"/>
<dbReference type="GO" id="GO:0051301">
    <property type="term" value="P:cell division"/>
    <property type="evidence" value="ECO:0007669"/>
    <property type="project" value="UniProtKB-KW"/>
</dbReference>
<dbReference type="InterPro" id="IPR051046">
    <property type="entry name" value="MurCDEF_CellWall_CoF430Synth"/>
</dbReference>
<evidence type="ECO:0000256" key="4">
    <source>
        <dbReference type="ARBA" id="ARBA00022840"/>
    </source>
</evidence>